<gene>
    <name evidence="1" type="ORF">BpHYR1_033430</name>
</gene>
<reference evidence="1 2" key="1">
    <citation type="journal article" date="2018" name="Sci. Rep.">
        <title>Genomic signatures of local adaptation to the degree of environmental predictability in rotifers.</title>
        <authorList>
            <person name="Franch-Gras L."/>
            <person name="Hahn C."/>
            <person name="Garcia-Roger E.M."/>
            <person name="Carmona M.J."/>
            <person name="Serra M."/>
            <person name="Gomez A."/>
        </authorList>
    </citation>
    <scope>NUCLEOTIDE SEQUENCE [LARGE SCALE GENOMIC DNA]</scope>
    <source>
        <strain evidence="1">HYR1</strain>
    </source>
</reference>
<dbReference type="AlphaFoldDB" id="A0A3M7QG37"/>
<comment type="caution">
    <text evidence="1">The sequence shown here is derived from an EMBL/GenBank/DDBJ whole genome shotgun (WGS) entry which is preliminary data.</text>
</comment>
<accession>A0A3M7QG37</accession>
<dbReference type="Proteomes" id="UP000276133">
    <property type="component" value="Unassembled WGS sequence"/>
</dbReference>
<evidence type="ECO:0000313" key="2">
    <source>
        <dbReference type="Proteomes" id="UP000276133"/>
    </source>
</evidence>
<protein>
    <submittedName>
        <fullName evidence="1">Uncharacterized protein</fullName>
    </submittedName>
</protein>
<dbReference type="EMBL" id="REGN01006262">
    <property type="protein sequence ID" value="RNA10213.1"/>
    <property type="molecule type" value="Genomic_DNA"/>
</dbReference>
<keyword evidence="2" id="KW-1185">Reference proteome</keyword>
<organism evidence="1 2">
    <name type="scientific">Brachionus plicatilis</name>
    <name type="common">Marine rotifer</name>
    <name type="synonym">Brachionus muelleri</name>
    <dbReference type="NCBI Taxonomy" id="10195"/>
    <lineage>
        <taxon>Eukaryota</taxon>
        <taxon>Metazoa</taxon>
        <taxon>Spiralia</taxon>
        <taxon>Gnathifera</taxon>
        <taxon>Rotifera</taxon>
        <taxon>Eurotatoria</taxon>
        <taxon>Monogononta</taxon>
        <taxon>Pseudotrocha</taxon>
        <taxon>Ploima</taxon>
        <taxon>Brachionidae</taxon>
        <taxon>Brachionus</taxon>
    </lineage>
</organism>
<evidence type="ECO:0000313" key="1">
    <source>
        <dbReference type="EMBL" id="RNA10213.1"/>
    </source>
</evidence>
<name>A0A3M7QG37_BRAPC</name>
<proteinExistence type="predicted"/>
<sequence>MIRLGLNGENVQEAPSNNSGCWVDQSKQVIMEELANLSGMLKYRQLSMYSQKIYLVHSAEALFLLQDAFLILESFNEKKANFKQALIFLFLDSKGRDQTVISRTIKISFFCIIKFPLMNSKPKLIIVQRVCGRRVGDKRYGRCGWCGKNRLRKTTLVQYFISVQVLVVGSDLIISRSLELFFSAAFLRFEGYESNSDFVVRNTHCVAFIG</sequence>